<gene>
    <name evidence="2" type="ORF">RIMI_LOCUS2622660</name>
</gene>
<dbReference type="EMBL" id="CAUEEQ010003714">
    <property type="protein sequence ID" value="CAJ0925890.1"/>
    <property type="molecule type" value="Genomic_DNA"/>
</dbReference>
<dbReference type="Proteomes" id="UP001176940">
    <property type="component" value="Unassembled WGS sequence"/>
</dbReference>
<dbReference type="Pfam" id="PF01207">
    <property type="entry name" value="Dus"/>
    <property type="match status" value="1"/>
</dbReference>
<dbReference type="InterPro" id="IPR031535">
    <property type="entry name" value="PRR22"/>
</dbReference>
<protein>
    <recommendedName>
        <fullName evidence="1">DUS-like FMN-binding domain-containing protein</fullName>
    </recommendedName>
</protein>
<name>A0ABN9KZ42_9NEOB</name>
<reference evidence="2" key="1">
    <citation type="submission" date="2023-07" db="EMBL/GenBank/DDBJ databases">
        <authorList>
            <person name="Stuckert A."/>
        </authorList>
    </citation>
    <scope>NUCLEOTIDE SEQUENCE</scope>
</reference>
<organism evidence="2 3">
    <name type="scientific">Ranitomeya imitator</name>
    <name type="common">mimic poison frog</name>
    <dbReference type="NCBI Taxonomy" id="111125"/>
    <lineage>
        <taxon>Eukaryota</taxon>
        <taxon>Metazoa</taxon>
        <taxon>Chordata</taxon>
        <taxon>Craniata</taxon>
        <taxon>Vertebrata</taxon>
        <taxon>Euteleostomi</taxon>
        <taxon>Amphibia</taxon>
        <taxon>Batrachia</taxon>
        <taxon>Anura</taxon>
        <taxon>Neobatrachia</taxon>
        <taxon>Hyloidea</taxon>
        <taxon>Dendrobatidae</taxon>
        <taxon>Dendrobatinae</taxon>
        <taxon>Ranitomeya</taxon>
    </lineage>
</organism>
<dbReference type="Gene3D" id="3.20.20.70">
    <property type="entry name" value="Aldolase class I"/>
    <property type="match status" value="1"/>
</dbReference>
<evidence type="ECO:0000259" key="1">
    <source>
        <dbReference type="Pfam" id="PF01207"/>
    </source>
</evidence>
<feature type="domain" description="DUS-like FMN-binding" evidence="1">
    <location>
        <begin position="64"/>
        <end position="137"/>
    </location>
</feature>
<keyword evidence="3" id="KW-1185">Reference proteome</keyword>
<dbReference type="SUPFAM" id="SSF51395">
    <property type="entry name" value="FMN-linked oxidoreductases"/>
    <property type="match status" value="1"/>
</dbReference>
<evidence type="ECO:0000313" key="2">
    <source>
        <dbReference type="EMBL" id="CAJ0925890.1"/>
    </source>
</evidence>
<evidence type="ECO:0000313" key="3">
    <source>
        <dbReference type="Proteomes" id="UP001176940"/>
    </source>
</evidence>
<proteinExistence type="predicted"/>
<comment type="caution">
    <text evidence="2">The sequence shown here is derived from an EMBL/GenBank/DDBJ whole genome shotgun (WGS) entry which is preliminary data.</text>
</comment>
<sequence>MSKGGDHGLCVDHAVGAKGQTAPTTQKSPMEDTRVSMEAVTDDDNIKLRPCEKKMTDFRCILYLVPLTTCGNLPFQRICKRYRADITCGEMAMCTSLLQGQLSEWALKKRHHTEDLFGVQLEGAFPDTMTKCAELLNISIGINFVAIIDGIR</sequence>
<dbReference type="PANTHER" id="PTHR37871">
    <property type="entry name" value="PROLINE-RICH PROTEIN 22"/>
    <property type="match status" value="1"/>
</dbReference>
<dbReference type="InterPro" id="IPR013785">
    <property type="entry name" value="Aldolase_TIM"/>
</dbReference>
<dbReference type="PANTHER" id="PTHR37871:SF1">
    <property type="entry name" value="PROLINE-RICH PROTEIN 22"/>
    <property type="match status" value="1"/>
</dbReference>
<accession>A0ABN9KZ42</accession>
<dbReference type="InterPro" id="IPR035587">
    <property type="entry name" value="DUS-like_FMN-bd"/>
</dbReference>